<dbReference type="InterPro" id="IPR008966">
    <property type="entry name" value="Adhesion_dom_sf"/>
</dbReference>
<evidence type="ECO:0000259" key="11">
    <source>
        <dbReference type="Pfam" id="PF17802"/>
    </source>
</evidence>
<feature type="region of interest" description="Disordered" evidence="7">
    <location>
        <begin position="30"/>
        <end position="113"/>
    </location>
</feature>
<keyword evidence="8" id="KW-0472">Membrane</keyword>
<organism evidence="13 14">
    <name type="scientific">Companilactobacillus mishanensis</name>
    <dbReference type="NCBI Taxonomy" id="2486008"/>
    <lineage>
        <taxon>Bacteria</taxon>
        <taxon>Bacillati</taxon>
        <taxon>Bacillota</taxon>
        <taxon>Bacilli</taxon>
        <taxon>Lactobacillales</taxon>
        <taxon>Lactobacillaceae</taxon>
        <taxon>Companilactobacillus</taxon>
    </lineage>
</organism>
<feature type="domain" description="SpaA-like prealbumin fold" evidence="11">
    <location>
        <begin position="492"/>
        <end position="576"/>
    </location>
</feature>
<gene>
    <name evidence="13" type="ORF">FHL03_06190</name>
</gene>
<dbReference type="Pfam" id="PF17961">
    <property type="entry name" value="Big_8"/>
    <property type="match status" value="1"/>
</dbReference>
<dbReference type="InterPro" id="IPR041033">
    <property type="entry name" value="SpaA_PFL_dom_1"/>
</dbReference>
<dbReference type="SUPFAM" id="SSF49401">
    <property type="entry name" value="Bacterial adhesins"/>
    <property type="match status" value="2"/>
</dbReference>
<evidence type="ECO:0000256" key="6">
    <source>
        <dbReference type="ARBA" id="ARBA00023088"/>
    </source>
</evidence>
<protein>
    <submittedName>
        <fullName evidence="13">LPXTG cell wall anchor domain-containing protein</fullName>
    </submittedName>
</protein>
<evidence type="ECO:0000259" key="10">
    <source>
        <dbReference type="Pfam" id="PF05737"/>
    </source>
</evidence>
<feature type="compositionally biased region" description="Low complexity" evidence="7">
    <location>
        <begin position="31"/>
        <end position="105"/>
    </location>
</feature>
<dbReference type="Proteomes" id="UP000436655">
    <property type="component" value="Unassembled WGS sequence"/>
</dbReference>
<dbReference type="PANTHER" id="PTHR36108:SF13">
    <property type="entry name" value="COLOSSIN-B-RELATED"/>
    <property type="match status" value="1"/>
</dbReference>
<comment type="similarity">
    <text evidence="2">Belongs to the serine-aspartate repeat-containing protein (SDr) family.</text>
</comment>
<feature type="domain" description="SDR-like Ig" evidence="12">
    <location>
        <begin position="137"/>
        <end position="226"/>
    </location>
</feature>
<evidence type="ECO:0000256" key="1">
    <source>
        <dbReference type="ARBA" id="ARBA00004168"/>
    </source>
</evidence>
<keyword evidence="4" id="KW-0964">Secreted</keyword>
<evidence type="ECO:0000313" key="14">
    <source>
        <dbReference type="Proteomes" id="UP000436655"/>
    </source>
</evidence>
<evidence type="ECO:0000256" key="4">
    <source>
        <dbReference type="ARBA" id="ARBA00022525"/>
    </source>
</evidence>
<feature type="domain" description="Collagen binding" evidence="10">
    <location>
        <begin position="261"/>
        <end position="373"/>
    </location>
</feature>
<dbReference type="Gene3D" id="2.60.40.740">
    <property type="match status" value="1"/>
</dbReference>
<dbReference type="InterPro" id="IPR041171">
    <property type="entry name" value="SDR_Ig"/>
</dbReference>
<feature type="chain" id="PRO_5047464724" evidence="9">
    <location>
        <begin position="34"/>
        <end position="763"/>
    </location>
</feature>
<name>A0ABW9P792_9LACO</name>
<dbReference type="RefSeq" id="WP_125704445.1">
    <property type="nucleotide sequence ID" value="NZ_JBHTOO010000004.1"/>
</dbReference>
<keyword evidence="3" id="KW-0134">Cell wall</keyword>
<comment type="caution">
    <text evidence="13">The sequence shown here is derived from an EMBL/GenBank/DDBJ whole genome shotgun (WGS) entry which is preliminary data.</text>
</comment>
<comment type="subcellular location">
    <subcellularLocation>
        <location evidence="1">Secreted</location>
        <location evidence="1">Cell wall</location>
        <topology evidence="1">Peptidoglycan-anchor</topology>
    </subcellularLocation>
</comment>
<feature type="compositionally biased region" description="Pro residues" evidence="7">
    <location>
        <begin position="692"/>
        <end position="704"/>
    </location>
</feature>
<keyword evidence="6" id="KW-0572">Peptidoglycan-anchor</keyword>
<dbReference type="Pfam" id="PF05737">
    <property type="entry name" value="Collagen_bind"/>
    <property type="match status" value="1"/>
</dbReference>
<feature type="domain" description="SpaA-like prealbumin fold" evidence="11">
    <location>
        <begin position="582"/>
        <end position="668"/>
    </location>
</feature>
<evidence type="ECO:0000256" key="8">
    <source>
        <dbReference type="SAM" id="Phobius"/>
    </source>
</evidence>
<feature type="transmembrane region" description="Helical" evidence="8">
    <location>
        <begin position="736"/>
        <end position="755"/>
    </location>
</feature>
<feature type="region of interest" description="Disordered" evidence="7">
    <location>
        <begin position="666"/>
        <end position="733"/>
    </location>
</feature>
<dbReference type="NCBIfam" id="TIGR01167">
    <property type="entry name" value="LPXTG_anchor"/>
    <property type="match status" value="1"/>
</dbReference>
<evidence type="ECO:0000256" key="2">
    <source>
        <dbReference type="ARBA" id="ARBA00007257"/>
    </source>
</evidence>
<dbReference type="Gene3D" id="2.60.40.10">
    <property type="entry name" value="Immunoglobulins"/>
    <property type="match status" value="3"/>
</dbReference>
<dbReference type="EMBL" id="VDFN01000004">
    <property type="protein sequence ID" value="MQS45070.1"/>
    <property type="molecule type" value="Genomic_DNA"/>
</dbReference>
<evidence type="ECO:0000256" key="7">
    <source>
        <dbReference type="SAM" id="MobiDB-lite"/>
    </source>
</evidence>
<keyword evidence="8" id="KW-1133">Transmembrane helix</keyword>
<dbReference type="Gene3D" id="2.60.40.1280">
    <property type="match status" value="1"/>
</dbReference>
<feature type="domain" description="SpaA-like prealbumin fold" evidence="11">
    <location>
        <begin position="390"/>
        <end position="467"/>
    </location>
</feature>
<evidence type="ECO:0000256" key="3">
    <source>
        <dbReference type="ARBA" id="ARBA00022512"/>
    </source>
</evidence>
<feature type="signal peptide" evidence="9">
    <location>
        <begin position="1"/>
        <end position="33"/>
    </location>
</feature>
<keyword evidence="5 9" id="KW-0732">Signal</keyword>
<dbReference type="SUPFAM" id="SSF49478">
    <property type="entry name" value="Cna protein B-type domain"/>
    <property type="match status" value="3"/>
</dbReference>
<reference evidence="13 14" key="1">
    <citation type="journal article" date="2019" name="Syst. Appl. Microbiol.">
        <title>Polyphasic characterization of two novel Lactobacillus spp. isolated from blown salami packages: Description of Lactobacillus halodurans sp. nov. and Lactobacillus salsicarnum sp. nov.</title>
        <authorList>
            <person name="Schuster J.A."/>
            <person name="Klingl A."/>
            <person name="Vogel R.F."/>
            <person name="Ehrmann M.A."/>
        </authorList>
    </citation>
    <scope>NUCLEOTIDE SEQUENCE [LARGE SCALE GENOMIC DNA]</scope>
    <source>
        <strain evidence="13 14">TMW 1.2098</strain>
    </source>
</reference>
<dbReference type="InterPro" id="IPR013783">
    <property type="entry name" value="Ig-like_fold"/>
</dbReference>
<feature type="compositionally biased region" description="Acidic residues" evidence="7">
    <location>
        <begin position="669"/>
        <end position="691"/>
    </location>
</feature>
<evidence type="ECO:0000256" key="5">
    <source>
        <dbReference type="ARBA" id="ARBA00022729"/>
    </source>
</evidence>
<evidence type="ECO:0000313" key="13">
    <source>
        <dbReference type="EMBL" id="MQS45070.1"/>
    </source>
</evidence>
<proteinExistence type="inferred from homology"/>
<evidence type="ECO:0000256" key="9">
    <source>
        <dbReference type="SAM" id="SignalP"/>
    </source>
</evidence>
<dbReference type="PANTHER" id="PTHR36108">
    <property type="entry name" value="COLOSSIN-B-RELATED"/>
    <property type="match status" value="1"/>
</dbReference>
<dbReference type="InterPro" id="IPR011252">
    <property type="entry name" value="Fibrogen-bd_dom1"/>
</dbReference>
<evidence type="ECO:0000259" key="12">
    <source>
        <dbReference type="Pfam" id="PF17961"/>
    </source>
</evidence>
<keyword evidence="14" id="KW-1185">Reference proteome</keyword>
<dbReference type="InterPro" id="IPR008456">
    <property type="entry name" value="Collagen-bd_dom"/>
</dbReference>
<accession>A0ABW9P792</accession>
<sequence length="763" mass="80896">MRKKIIISLVSIMSALMLVFVFNVLGPPGKATAATTGASPTTSTTTAVTSPTTTQTATAVTPTSTIATPSVTTTSDPATAVTSSSTTTTSPVTAASAPSTATDSPIPSKEIPMKGNTAADATVTLGGTAINPGDTTQSWTNYSVGFNWSVPDYVQINSGDTATFTIPDNVKVDNPLTFDVTDPKGIVIGTFTILPGQKTGTLTFNNAFENTTTGRRGTIEFTAKGTSDETENKDFIVNKYGWINNSVVPSDGTTTTDGEHAPSSLTWNVAFNSASKDLTNVVLTDTIEPGQTFVKNSVTATYGYMLNGKYIQQGSIEPTSVELVGNQLIIKFDKVSNYIDLRYETTVQNVNLNGVNKWHDKTTLTADQISAEAENTIEWGGAGTGEGAKGSVIFTKVNGETNAPIPGAVFKIVNGAGKVIQEDLTTNEEGIIEVDDLAPGDYVLIETTVPDGYMQSSNYEWPFTIVEGVNEPVRITGIDVPIPEDPKTGQETLTKLDADTNAVLQGAEFKLLDADGNVITSQLVTNDQGILELTNLAPGKYSLVEIKAPEGYEINSEPVTFEIKAGEENSVTVKDAKLPTTGSLTVLKVDIATNDPLKGAVFNILDANGKVVKSNLTTDDKGQIVVDGLPDGSYTLVEVTAPEGYLDNKAPVEFTITAGKMTTLTVSDTFDESDVTEPEPEPEVPEPEPEPEPPVVKPVTPTVPEPGENTTSEKHPSVDNTPGVGKLPQTGNRNPGLSVFVGILLLTLLVLMHFVDRRDRRNR</sequence>
<keyword evidence="8" id="KW-0812">Transmembrane</keyword>
<dbReference type="Pfam" id="PF17802">
    <property type="entry name" value="SpaA"/>
    <property type="match status" value="3"/>
</dbReference>